<dbReference type="GO" id="GO:0006355">
    <property type="term" value="P:regulation of DNA-templated transcription"/>
    <property type="evidence" value="ECO:0007669"/>
    <property type="project" value="InterPro"/>
</dbReference>
<dbReference type="Pfam" id="PF13191">
    <property type="entry name" value="AAA_16"/>
    <property type="match status" value="1"/>
</dbReference>
<dbReference type="InterPro" id="IPR000792">
    <property type="entry name" value="Tscrpt_reg_LuxR_C"/>
</dbReference>
<gene>
    <name evidence="4" type="ORF">GHO28_12870</name>
</gene>
<keyword evidence="2" id="KW-0238">DNA-binding</keyword>
<evidence type="ECO:0000256" key="3">
    <source>
        <dbReference type="ARBA" id="ARBA00023163"/>
    </source>
</evidence>
<keyword evidence="3" id="KW-0804">Transcription</keyword>
<dbReference type="InterPro" id="IPR027417">
    <property type="entry name" value="P-loop_NTPase"/>
</dbReference>
<dbReference type="Pfam" id="PF25873">
    <property type="entry name" value="WHD_MalT"/>
    <property type="match status" value="1"/>
</dbReference>
<dbReference type="PROSITE" id="PS00622">
    <property type="entry name" value="HTH_LUXR_1"/>
    <property type="match status" value="1"/>
</dbReference>
<dbReference type="InterPro" id="IPR041617">
    <property type="entry name" value="TPR_MalT"/>
</dbReference>
<dbReference type="Gene3D" id="1.25.40.10">
    <property type="entry name" value="Tetratricopeptide repeat domain"/>
    <property type="match status" value="1"/>
</dbReference>
<accession>A0A6A7ZBZ4</accession>
<dbReference type="CDD" id="cd06170">
    <property type="entry name" value="LuxR_C_like"/>
    <property type="match status" value="1"/>
</dbReference>
<dbReference type="InterPro" id="IPR016032">
    <property type="entry name" value="Sig_transdc_resp-reg_C-effctor"/>
</dbReference>
<dbReference type="Pfam" id="PF00196">
    <property type="entry name" value="GerE"/>
    <property type="match status" value="1"/>
</dbReference>
<evidence type="ECO:0000313" key="5">
    <source>
        <dbReference type="Proteomes" id="UP000466863"/>
    </source>
</evidence>
<dbReference type="SUPFAM" id="SSF52540">
    <property type="entry name" value="P-loop containing nucleoside triphosphate hydrolases"/>
    <property type="match status" value="1"/>
</dbReference>
<protein>
    <submittedName>
        <fullName evidence="4">AAA family ATPase</fullName>
    </submittedName>
</protein>
<dbReference type="GO" id="GO:0003677">
    <property type="term" value="F:DNA binding"/>
    <property type="evidence" value="ECO:0007669"/>
    <property type="project" value="UniProtKB-KW"/>
</dbReference>
<dbReference type="PANTHER" id="PTHR44688:SF16">
    <property type="entry name" value="DNA-BINDING TRANSCRIPTIONAL ACTIVATOR DEVR_DOSR"/>
    <property type="match status" value="1"/>
</dbReference>
<evidence type="ECO:0000313" key="4">
    <source>
        <dbReference type="EMBL" id="MQU43390.1"/>
    </source>
</evidence>
<dbReference type="InterPro" id="IPR011990">
    <property type="entry name" value="TPR-like_helical_dom_sf"/>
</dbReference>
<organism evidence="4 5">
    <name type="scientific">Pseudomonas helleri</name>
    <dbReference type="NCBI Taxonomy" id="1608996"/>
    <lineage>
        <taxon>Bacteria</taxon>
        <taxon>Pseudomonadati</taxon>
        <taxon>Pseudomonadota</taxon>
        <taxon>Gammaproteobacteria</taxon>
        <taxon>Pseudomonadales</taxon>
        <taxon>Pseudomonadaceae</taxon>
        <taxon>Pseudomonas</taxon>
    </lineage>
</organism>
<proteinExistence type="predicted"/>
<dbReference type="RefSeq" id="WP_153332359.1">
    <property type="nucleotide sequence ID" value="NZ_CP181271.1"/>
</dbReference>
<dbReference type="InterPro" id="IPR036388">
    <property type="entry name" value="WH-like_DNA-bd_sf"/>
</dbReference>
<dbReference type="Gene3D" id="1.10.10.10">
    <property type="entry name" value="Winged helix-like DNA-binding domain superfamily/Winged helix DNA-binding domain"/>
    <property type="match status" value="1"/>
</dbReference>
<comment type="caution">
    <text evidence="4">The sequence shown here is derived from an EMBL/GenBank/DDBJ whole genome shotgun (WGS) entry which is preliminary data.</text>
</comment>
<dbReference type="Pfam" id="PF17874">
    <property type="entry name" value="TPR_MalT"/>
    <property type="match status" value="1"/>
</dbReference>
<evidence type="ECO:0000256" key="2">
    <source>
        <dbReference type="ARBA" id="ARBA00023125"/>
    </source>
</evidence>
<dbReference type="SMART" id="SM00421">
    <property type="entry name" value="HTH_LUXR"/>
    <property type="match status" value="1"/>
</dbReference>
<dbReference type="PRINTS" id="PR00038">
    <property type="entry name" value="HTHLUXR"/>
</dbReference>
<dbReference type="PROSITE" id="PS50043">
    <property type="entry name" value="HTH_LUXR_2"/>
    <property type="match status" value="1"/>
</dbReference>
<name>A0A6A7ZBZ4_9PSED</name>
<dbReference type="AlphaFoldDB" id="A0A6A7ZBZ4"/>
<evidence type="ECO:0000256" key="1">
    <source>
        <dbReference type="ARBA" id="ARBA00023015"/>
    </source>
</evidence>
<dbReference type="Proteomes" id="UP000466863">
    <property type="component" value="Unassembled WGS sequence"/>
</dbReference>
<dbReference type="PANTHER" id="PTHR44688">
    <property type="entry name" value="DNA-BINDING TRANSCRIPTIONAL ACTIVATOR DEVR_DOSR"/>
    <property type="match status" value="1"/>
</dbReference>
<reference evidence="4 5" key="1">
    <citation type="submission" date="2019-10" db="EMBL/GenBank/DDBJ databases">
        <title>Evaluation of single-gene subtyping targets for Pseudomonas.</title>
        <authorList>
            <person name="Reichler S.J."/>
            <person name="Orsi R.H."/>
            <person name="Wiedmann M."/>
            <person name="Martin N.H."/>
            <person name="Murphy S.I."/>
        </authorList>
    </citation>
    <scope>NUCLEOTIDE SEQUENCE [LARGE SCALE GENOMIC DNA]</scope>
    <source>
        <strain evidence="4 5">FSL R10-1876</strain>
    </source>
</reference>
<dbReference type="EMBL" id="WIVV01000053">
    <property type="protein sequence ID" value="MQU43390.1"/>
    <property type="molecule type" value="Genomic_DNA"/>
</dbReference>
<keyword evidence="1" id="KW-0805">Transcription regulation</keyword>
<dbReference type="InterPro" id="IPR059106">
    <property type="entry name" value="WHD_MalT"/>
</dbReference>
<sequence length="902" mass="100907">MTQANFSNPIERHTAFGLDHGLPLIGTKLVPPRSARTVLARTRLLEKVSLMQERCMALVCGPAGFGKTTLLGQWRQHLLEQGHSVAWLSLDQQDNTPQTFRRYVLAALSQASGEPLEPVAALTESLALADSRFIRELINLMQPRQNALYLVLDDLHLLNHPGIVSDLEQLLQHAPDCFHLLVGSRSVPALPLSRLQAHNQLLEIDTNALRFNVEETQSYLASANPQRFPATELQRVLSLTEGWITGIQMAALAPSDPLRNLNRMHLGSRQIGRYLYDVVLAPLPVRLQEFLLKTSILGRLTPSLCNAVTEHDDADDMLAEIERHNLFLFSLDSQGHWFRYHALFVETLSERLQHSDIDVVHLHERASNWLAKHQYWAEAIRHALAAGQLGSRSDCAHQGAQSLAEEGDVETLVRWLQQMPEIASLPLDQQRIDLQLNLAWALGHHFHFAASRGLLDSLRPLFNTPQPCSRLTIKYQVIGAITEAFAENISQSIERVEPLLAQVPCGDTWVDGLICNILSYGYMTQGHFPQAQAVQRHMPCPTTPSHNLFVTVYRAFVLGLSHFRQADLHSAEQYYRLALTPTEDLTGPQSSGSATLAALLGEVLYERGEWQALQTLVTPRLSQIDANAPLDALFGAYASLARRALLMGEPTQARYLLEHAQQLATLRRWPRLQAWLLVEEIRIHLASEQLPQALELQAQFEALDPQRAHAEITRARTEAHCHIAAAQKNWSLAATLWQALLQDDERQGQLLRAARSRAALACALWPSDQAGAVNTLQPLLNLACRQDLRRSVLDAGDAMPVLLEATVKTARGEVAQYLRGLQENLDPRIGNEDLDSREPSLSERELQILRLIAQGQANKEIARSLDISAETVKWHLKNLFSKLHVTSRIQAITRAQKLCLLG</sequence>
<dbReference type="SUPFAM" id="SSF46894">
    <property type="entry name" value="C-terminal effector domain of the bipartite response regulators"/>
    <property type="match status" value="1"/>
</dbReference>
<dbReference type="InterPro" id="IPR041664">
    <property type="entry name" value="AAA_16"/>
</dbReference>
<dbReference type="Gene3D" id="3.40.50.300">
    <property type="entry name" value="P-loop containing nucleotide triphosphate hydrolases"/>
    <property type="match status" value="1"/>
</dbReference>